<comment type="caution">
    <text evidence="1">The sequence shown here is derived from an EMBL/GenBank/DDBJ whole genome shotgun (WGS) entry which is preliminary data.</text>
</comment>
<organism evidence="1 2">
    <name type="scientific">Coprobacter fastidiosus</name>
    <dbReference type="NCBI Taxonomy" id="1099853"/>
    <lineage>
        <taxon>Bacteria</taxon>
        <taxon>Pseudomonadati</taxon>
        <taxon>Bacteroidota</taxon>
        <taxon>Bacteroidia</taxon>
        <taxon>Bacteroidales</taxon>
        <taxon>Barnesiellaceae</taxon>
        <taxon>Coprobacter</taxon>
    </lineage>
</organism>
<dbReference type="EMBL" id="DNWC01000144">
    <property type="protein sequence ID" value="HBJ09549.1"/>
    <property type="molecule type" value="Genomic_DNA"/>
</dbReference>
<dbReference type="RefSeq" id="WP_022600721.1">
    <property type="nucleotide sequence ID" value="NZ_AP028032.1"/>
</dbReference>
<name>A0A354M4W0_9BACT</name>
<sequence>MLESEEKWLKRIRTNMEELLPENETVEIDIFGVDVGEYIRAKLPDAIARVFITAPVHLLEGKECKDVLFPEKRQDGSGRVVFPEKVLRVLSFKMKGWNRPVTRFINSCHAKSELQYNRYVRGGVNKPVAVLSMSASDRVVLDYYSLPASLRVHEVDSAVYIPVPEMQDGGYDVPARLADAVGYVCAAMVYEILGQPDMAAQMVGRVALPEL</sequence>
<evidence type="ECO:0000313" key="2">
    <source>
        <dbReference type="Proteomes" id="UP000262954"/>
    </source>
</evidence>
<gene>
    <name evidence="1" type="ORF">DDY73_11165</name>
</gene>
<dbReference type="GeneID" id="92929327"/>
<dbReference type="Proteomes" id="UP000262954">
    <property type="component" value="Unassembled WGS sequence"/>
</dbReference>
<protein>
    <submittedName>
        <fullName evidence="1">Uncharacterized protein</fullName>
    </submittedName>
</protein>
<dbReference type="AlphaFoldDB" id="A0A354M4W0"/>
<evidence type="ECO:0000313" key="1">
    <source>
        <dbReference type="EMBL" id="HBJ09549.1"/>
    </source>
</evidence>
<reference evidence="1 2" key="1">
    <citation type="journal article" date="2018" name="Nat. Biotechnol.">
        <title>A standardized bacterial taxonomy based on genome phylogeny substantially revises the tree of life.</title>
        <authorList>
            <person name="Parks D.H."/>
            <person name="Chuvochina M."/>
            <person name="Waite D.W."/>
            <person name="Rinke C."/>
            <person name="Skarshewski A."/>
            <person name="Chaumeil P.A."/>
            <person name="Hugenholtz P."/>
        </authorList>
    </citation>
    <scope>NUCLEOTIDE SEQUENCE [LARGE SCALE GENOMIC DNA]</scope>
    <source>
        <strain evidence="1">UBA11482</strain>
    </source>
</reference>
<accession>A0A354M4W0</accession>
<proteinExistence type="predicted"/>